<evidence type="ECO:0000313" key="1">
    <source>
        <dbReference type="EMBL" id="KAA8566998.1"/>
    </source>
</evidence>
<dbReference type="Proteomes" id="UP000322873">
    <property type="component" value="Unassembled WGS sequence"/>
</dbReference>
<accession>A0A5M9JBL8</accession>
<dbReference type="AlphaFoldDB" id="A0A5M9JBL8"/>
<sequence length="85" mass="9620">MITKYPHLSFVVTREVLVWFTPHRYLLLANTLAPLVMGYRIPISIHGPVLICGNTYLGERYGMDKLPTTQKSHLLITTPPAKTLT</sequence>
<protein>
    <submittedName>
        <fullName evidence="1">Uncharacterized protein</fullName>
    </submittedName>
</protein>
<comment type="caution">
    <text evidence="1">The sequence shown here is derived from an EMBL/GenBank/DDBJ whole genome shotgun (WGS) entry which is preliminary data.</text>
</comment>
<proteinExistence type="predicted"/>
<name>A0A5M9JBL8_MONFR</name>
<gene>
    <name evidence="1" type="ORF">EYC84_010088</name>
</gene>
<evidence type="ECO:0000313" key="2">
    <source>
        <dbReference type="Proteomes" id="UP000322873"/>
    </source>
</evidence>
<organism evidence="1 2">
    <name type="scientific">Monilinia fructicola</name>
    <name type="common">Brown rot fungus</name>
    <name type="synonym">Ciboria fructicola</name>
    <dbReference type="NCBI Taxonomy" id="38448"/>
    <lineage>
        <taxon>Eukaryota</taxon>
        <taxon>Fungi</taxon>
        <taxon>Dikarya</taxon>
        <taxon>Ascomycota</taxon>
        <taxon>Pezizomycotina</taxon>
        <taxon>Leotiomycetes</taxon>
        <taxon>Helotiales</taxon>
        <taxon>Sclerotiniaceae</taxon>
        <taxon>Monilinia</taxon>
    </lineage>
</organism>
<keyword evidence="2" id="KW-1185">Reference proteome</keyword>
<reference evidence="1 2" key="1">
    <citation type="submission" date="2019-06" db="EMBL/GenBank/DDBJ databases">
        <title>Genome Sequence of the Brown Rot Fungal Pathogen Monilinia fructicola.</title>
        <authorList>
            <person name="De Miccolis Angelini R.M."/>
            <person name="Landi L."/>
            <person name="Abate D."/>
            <person name="Pollastro S."/>
            <person name="Romanazzi G."/>
            <person name="Faretra F."/>
        </authorList>
    </citation>
    <scope>NUCLEOTIDE SEQUENCE [LARGE SCALE GENOMIC DNA]</scope>
    <source>
        <strain evidence="1 2">Mfrc123</strain>
    </source>
</reference>
<dbReference type="EMBL" id="VICG01000011">
    <property type="protein sequence ID" value="KAA8566998.1"/>
    <property type="molecule type" value="Genomic_DNA"/>
</dbReference>